<feature type="region of interest" description="Disordered" evidence="1">
    <location>
        <begin position="233"/>
        <end position="402"/>
    </location>
</feature>
<dbReference type="Proteomes" id="UP000694404">
    <property type="component" value="Unplaced"/>
</dbReference>
<feature type="region of interest" description="Disordered" evidence="1">
    <location>
        <begin position="51"/>
        <end position="103"/>
    </location>
</feature>
<sequence>SYCPAFFCSIQAPDADQKEPCGFHRAQRLPIAVTQCGLFGTVSLNVRVGRDLRRSSSPPPCSKQDQSPDRFLPQIPMWPPQGLSSQPSIMTPQTTTTEESESTDGSWIAALLIGIILTGMMIVIIIILLWKCSKKPARVDPNWAGRSPFADGDTPDTFVENTKEMELVTKRTSVLSILPWKVNKNTPLDDSKSSESQEGPEKPPSCITKEKSNPSTPTLKRDSGQLAANISVSSSNINTGPPPPVSDGLCDVCDPSLNPILPPPKSLDLPPPPDKGQENHCPEISKSPEFQSEAQSHFPPPPDLINQDTVKGGSGPLAANVSVSSSNINTGPPVSDELSYVCDPPLNPILPPPESLDLPPPPDWLNEGPENHCPEISKSLEFQSEAQSHFPPPPDLTQQDVN</sequence>
<feature type="compositionally biased region" description="Pro residues" evidence="1">
    <location>
        <begin position="345"/>
        <end position="363"/>
    </location>
</feature>
<feature type="transmembrane region" description="Helical" evidence="2">
    <location>
        <begin position="107"/>
        <end position="130"/>
    </location>
</feature>
<dbReference type="GO" id="GO:0045660">
    <property type="term" value="P:positive regulation of neutrophil differentiation"/>
    <property type="evidence" value="ECO:0007669"/>
    <property type="project" value="TreeGrafter"/>
</dbReference>
<organism evidence="3 4">
    <name type="scientific">Chelonoidis abingdonii</name>
    <name type="common">Abingdon island giant tortoise</name>
    <name type="synonym">Testudo abingdonii</name>
    <dbReference type="NCBI Taxonomy" id="106734"/>
    <lineage>
        <taxon>Eukaryota</taxon>
        <taxon>Metazoa</taxon>
        <taxon>Chordata</taxon>
        <taxon>Craniata</taxon>
        <taxon>Vertebrata</taxon>
        <taxon>Euteleostomi</taxon>
        <taxon>Archelosauria</taxon>
        <taxon>Testudinata</taxon>
        <taxon>Testudines</taxon>
        <taxon>Cryptodira</taxon>
        <taxon>Durocryptodira</taxon>
        <taxon>Testudinoidea</taxon>
        <taxon>Testudinidae</taxon>
        <taxon>Chelonoidis</taxon>
    </lineage>
</organism>
<dbReference type="PANTHER" id="PTHR15384:SF0">
    <property type="entry name" value="PROTEIN EVI2B"/>
    <property type="match status" value="1"/>
</dbReference>
<reference evidence="3" key="1">
    <citation type="submission" date="2025-08" db="UniProtKB">
        <authorList>
            <consortium name="Ensembl"/>
        </authorList>
    </citation>
    <scope>IDENTIFICATION</scope>
</reference>
<protein>
    <recommendedName>
        <fullName evidence="5">EVI2B protein</fullName>
    </recommendedName>
</protein>
<proteinExistence type="predicted"/>
<dbReference type="AlphaFoldDB" id="A0A8C0J2I3"/>
<feature type="region of interest" description="Disordered" evidence="1">
    <location>
        <begin position="185"/>
        <end position="221"/>
    </location>
</feature>
<feature type="compositionally biased region" description="Low complexity" evidence="1">
    <location>
        <begin position="84"/>
        <end position="97"/>
    </location>
</feature>
<dbReference type="GO" id="GO:2000035">
    <property type="term" value="P:regulation of stem cell division"/>
    <property type="evidence" value="ECO:0007669"/>
    <property type="project" value="TreeGrafter"/>
</dbReference>
<evidence type="ECO:0000313" key="3">
    <source>
        <dbReference type="Ensembl" id="ENSCABP00000025619.1"/>
    </source>
</evidence>
<dbReference type="GeneTree" id="ENSGT00390000009142"/>
<dbReference type="InterPro" id="IPR033239">
    <property type="entry name" value="EVI2B"/>
</dbReference>
<dbReference type="PANTHER" id="PTHR15384">
    <property type="entry name" value="PROTEIN EVI2B"/>
    <property type="match status" value="1"/>
</dbReference>
<keyword evidence="2" id="KW-0812">Transmembrane</keyword>
<feature type="compositionally biased region" description="Low complexity" evidence="1">
    <location>
        <begin position="318"/>
        <end position="327"/>
    </location>
</feature>
<keyword evidence="2" id="KW-1133">Transmembrane helix</keyword>
<accession>A0A8C0J2I3</accession>
<feature type="compositionally biased region" description="Basic and acidic residues" evidence="1">
    <location>
        <begin position="187"/>
        <end position="201"/>
    </location>
</feature>
<reference evidence="3" key="2">
    <citation type="submission" date="2025-09" db="UniProtKB">
        <authorList>
            <consortium name="Ensembl"/>
        </authorList>
    </citation>
    <scope>IDENTIFICATION</scope>
</reference>
<evidence type="ECO:0000256" key="1">
    <source>
        <dbReference type="SAM" id="MobiDB-lite"/>
    </source>
</evidence>
<keyword evidence="2" id="KW-0472">Membrane</keyword>
<name>A0A8C0J2I3_CHEAB</name>
<dbReference type="Ensembl" id="ENSCABT00000028073.1">
    <property type="protein sequence ID" value="ENSCABP00000025619.1"/>
    <property type="gene ID" value="ENSCABG00000018842.1"/>
</dbReference>
<evidence type="ECO:0008006" key="5">
    <source>
        <dbReference type="Google" id="ProtNLM"/>
    </source>
</evidence>
<feature type="compositionally biased region" description="Pro residues" evidence="1">
    <location>
        <begin position="260"/>
        <end position="274"/>
    </location>
</feature>
<evidence type="ECO:0000256" key="2">
    <source>
        <dbReference type="SAM" id="Phobius"/>
    </source>
</evidence>
<evidence type="ECO:0000313" key="4">
    <source>
        <dbReference type="Proteomes" id="UP000694404"/>
    </source>
</evidence>
<keyword evidence="4" id="KW-1185">Reference proteome</keyword>